<dbReference type="PANTHER" id="PTHR30505:SF0">
    <property type="entry name" value="FRUCTOSE-LIKE PTS SYSTEM EIIBC COMPONENT-RELATED"/>
    <property type="match status" value="1"/>
</dbReference>
<dbReference type="NCBIfam" id="TIGR01427">
    <property type="entry name" value="PTS_IIC_fructo"/>
    <property type="match status" value="1"/>
</dbReference>
<evidence type="ECO:0000256" key="4">
    <source>
        <dbReference type="ARBA" id="ARBA00022597"/>
    </source>
</evidence>
<keyword evidence="7 9" id="KW-1133">Transmembrane helix</keyword>
<feature type="transmembrane region" description="Helical" evidence="9">
    <location>
        <begin position="56"/>
        <end position="83"/>
    </location>
</feature>
<dbReference type="PANTHER" id="PTHR30505">
    <property type="entry name" value="FRUCTOSE-LIKE PERMEASE"/>
    <property type="match status" value="1"/>
</dbReference>
<evidence type="ECO:0000256" key="8">
    <source>
        <dbReference type="ARBA" id="ARBA00023136"/>
    </source>
</evidence>
<evidence type="ECO:0000256" key="3">
    <source>
        <dbReference type="ARBA" id="ARBA00022475"/>
    </source>
</evidence>
<dbReference type="KEGG" id="halx:M0R89_03395"/>
<dbReference type="GeneID" id="72184212"/>
<evidence type="ECO:0000259" key="10">
    <source>
        <dbReference type="PROSITE" id="PS51104"/>
    </source>
</evidence>
<evidence type="ECO:0000256" key="9">
    <source>
        <dbReference type="SAM" id="Phobius"/>
    </source>
</evidence>
<sequence>MDEGPVGKRGTLRSVRADLMTGVTYMIPFVTIAGVFQAVGYTLGQSTTIGGDLGTLPWYAVTVGSIALNAMVPVLGGFVAYAVADRPGLAPGFALTAMIQDPRLVQTTGTLLGVNTGDAQAGYLGALVVGLLAGVVTRQAAEWDAPAAIRPLLPVLVVPVGVTALLAPVVLTFGIPLALTMNHVELLLRGASLPVLVLVGGTLGAMMALDLGGPVNKVAYVFAVGLLPELLFRPMAAVMVAGMVPPLGLAASHLLAPSRYSDVDAGQTRAATIAGLSFVTEGALAYTTGTAGRSSPSCVAGGAVGGAASMALGVTMPAPHGGLLVVPLANDPLAFLGCIALGAATTAATETVRRPKIDTPRTPQGE</sequence>
<dbReference type="InterPro" id="IPR006327">
    <property type="entry name" value="PTS_IIC_fruc"/>
</dbReference>
<reference evidence="11 12" key="1">
    <citation type="submission" date="2022-04" db="EMBL/GenBank/DDBJ databases">
        <title>Diverse halophilic archaea isolated from saline environments.</title>
        <authorList>
            <person name="Cui H.-L."/>
        </authorList>
    </citation>
    <scope>NUCLEOTIDE SEQUENCE [LARGE SCALE GENOMIC DNA]</scope>
    <source>
        <strain evidence="11 12">XZYJT49</strain>
    </source>
</reference>
<name>A0A8U0HVM3_9EURY</name>
<proteinExistence type="predicted"/>
<dbReference type="GO" id="GO:0090563">
    <property type="term" value="F:protein-phosphocysteine-sugar phosphotransferase activity"/>
    <property type="evidence" value="ECO:0007669"/>
    <property type="project" value="TreeGrafter"/>
</dbReference>
<evidence type="ECO:0000256" key="7">
    <source>
        <dbReference type="ARBA" id="ARBA00022989"/>
    </source>
</evidence>
<dbReference type="AlphaFoldDB" id="A0A8U0HVM3"/>
<dbReference type="GO" id="GO:0009401">
    <property type="term" value="P:phosphoenolpyruvate-dependent sugar phosphotransferase system"/>
    <property type="evidence" value="ECO:0007669"/>
    <property type="project" value="UniProtKB-KW"/>
</dbReference>
<dbReference type="GO" id="GO:0008982">
    <property type="term" value="F:protein-N(PI)-phosphohistidine-sugar phosphotransferase activity"/>
    <property type="evidence" value="ECO:0007669"/>
    <property type="project" value="InterPro"/>
</dbReference>
<evidence type="ECO:0000313" key="11">
    <source>
        <dbReference type="EMBL" id="UPV75120.1"/>
    </source>
</evidence>
<dbReference type="GO" id="GO:0005886">
    <property type="term" value="C:plasma membrane"/>
    <property type="evidence" value="ECO:0007669"/>
    <property type="project" value="UniProtKB-SubCell"/>
</dbReference>
<dbReference type="GO" id="GO:0005351">
    <property type="term" value="F:carbohydrate:proton symporter activity"/>
    <property type="evidence" value="ECO:0007669"/>
    <property type="project" value="InterPro"/>
</dbReference>
<dbReference type="RefSeq" id="WP_248651163.1">
    <property type="nucleotide sequence ID" value="NZ_CP096659.1"/>
</dbReference>
<organism evidence="11 12">
    <name type="scientific">Halorussus limi</name>
    <dbReference type="NCBI Taxonomy" id="2938695"/>
    <lineage>
        <taxon>Archaea</taxon>
        <taxon>Methanobacteriati</taxon>
        <taxon>Methanobacteriota</taxon>
        <taxon>Stenosarchaea group</taxon>
        <taxon>Halobacteria</taxon>
        <taxon>Halobacteriales</taxon>
        <taxon>Haladaptataceae</taxon>
        <taxon>Halorussus</taxon>
    </lineage>
</organism>
<evidence type="ECO:0000256" key="1">
    <source>
        <dbReference type="ARBA" id="ARBA00004429"/>
    </source>
</evidence>
<gene>
    <name evidence="11" type="ORF">M0R89_03395</name>
</gene>
<feature type="transmembrane region" description="Helical" evidence="9">
    <location>
        <begin position="23"/>
        <end position="44"/>
    </location>
</feature>
<protein>
    <submittedName>
        <fullName evidence="11">PTS fructose transporter subunit IIC</fullName>
    </submittedName>
</protein>
<dbReference type="Proteomes" id="UP000830729">
    <property type="component" value="Chromosome"/>
</dbReference>
<keyword evidence="2" id="KW-0813">Transport</keyword>
<keyword evidence="3" id="KW-1003">Cell membrane</keyword>
<comment type="subcellular location">
    <subcellularLocation>
        <location evidence="1">Cell inner membrane</location>
        <topology evidence="1">Multi-pass membrane protein</topology>
    </subcellularLocation>
</comment>
<keyword evidence="4" id="KW-0762">Sugar transport</keyword>
<evidence type="ECO:0000256" key="2">
    <source>
        <dbReference type="ARBA" id="ARBA00022448"/>
    </source>
</evidence>
<feature type="transmembrane region" description="Helical" evidence="9">
    <location>
        <begin position="153"/>
        <end position="179"/>
    </location>
</feature>
<feature type="transmembrane region" description="Helical" evidence="9">
    <location>
        <begin position="121"/>
        <end position="141"/>
    </location>
</feature>
<keyword evidence="12" id="KW-1185">Reference proteome</keyword>
<evidence type="ECO:0000256" key="5">
    <source>
        <dbReference type="ARBA" id="ARBA00022683"/>
    </source>
</evidence>
<evidence type="ECO:0000256" key="6">
    <source>
        <dbReference type="ARBA" id="ARBA00022692"/>
    </source>
</evidence>
<dbReference type="PROSITE" id="PS51104">
    <property type="entry name" value="PTS_EIIC_TYPE_2"/>
    <property type="match status" value="1"/>
</dbReference>
<accession>A0A8U0HVM3</accession>
<keyword evidence="5" id="KW-0598">Phosphotransferase system</keyword>
<dbReference type="InterPro" id="IPR013014">
    <property type="entry name" value="PTS_EIIC_2"/>
</dbReference>
<evidence type="ECO:0000313" key="12">
    <source>
        <dbReference type="Proteomes" id="UP000830729"/>
    </source>
</evidence>
<dbReference type="InterPro" id="IPR050864">
    <property type="entry name" value="Bacterial_PTS_Sugar_Transport"/>
</dbReference>
<keyword evidence="6 9" id="KW-0812">Transmembrane</keyword>
<dbReference type="EMBL" id="CP096659">
    <property type="protein sequence ID" value="UPV75120.1"/>
    <property type="molecule type" value="Genomic_DNA"/>
</dbReference>
<feature type="transmembrane region" description="Helical" evidence="9">
    <location>
        <begin position="191"/>
        <end position="211"/>
    </location>
</feature>
<keyword evidence="8 9" id="KW-0472">Membrane</keyword>
<feature type="domain" description="PTS EIIC type-2" evidence="10">
    <location>
        <begin position="15"/>
        <end position="366"/>
    </location>
</feature>
<feature type="transmembrane region" description="Helical" evidence="9">
    <location>
        <begin position="333"/>
        <end position="352"/>
    </location>
</feature>